<dbReference type="Proteomes" id="UP000290439">
    <property type="component" value="Chromosome"/>
</dbReference>
<protein>
    <submittedName>
        <fullName evidence="3">Outer membrane assembly lipoprotein YfgL</fullName>
    </submittedName>
</protein>
<dbReference type="RefSeq" id="WP_130916085.1">
    <property type="nucleotide sequence ID" value="NZ_LR215973.1"/>
</dbReference>
<dbReference type="Gene3D" id="2.130.10.10">
    <property type="entry name" value="YVTN repeat-like/Quinoprotein amine dehydrogenase"/>
    <property type="match status" value="2"/>
</dbReference>
<evidence type="ECO:0000259" key="2">
    <source>
        <dbReference type="Pfam" id="PF13360"/>
    </source>
</evidence>
<dbReference type="Pfam" id="PF13360">
    <property type="entry name" value="PQQ_2"/>
    <property type="match status" value="2"/>
</dbReference>
<dbReference type="AlphaFoldDB" id="A0A4U8VXG6"/>
<dbReference type="PANTHER" id="PTHR34512">
    <property type="entry name" value="CELL SURFACE PROTEIN"/>
    <property type="match status" value="1"/>
</dbReference>
<keyword evidence="1" id="KW-0732">Signal</keyword>
<dbReference type="PANTHER" id="PTHR34512:SF30">
    <property type="entry name" value="OUTER MEMBRANE PROTEIN ASSEMBLY FACTOR BAMB"/>
    <property type="match status" value="1"/>
</dbReference>
<name>A0A4U8VXG6_9NOCA</name>
<accession>A0A4U8VXG6</accession>
<keyword evidence="3" id="KW-0449">Lipoprotein</keyword>
<feature type="signal peptide" evidence="1">
    <location>
        <begin position="1"/>
        <end position="24"/>
    </location>
</feature>
<dbReference type="EMBL" id="LR215973">
    <property type="protein sequence ID" value="VFA97129.1"/>
    <property type="molecule type" value="Genomic_DNA"/>
</dbReference>
<gene>
    <name evidence="3" type="ORF">NCTC10797_00888</name>
</gene>
<dbReference type="InterPro" id="IPR002372">
    <property type="entry name" value="PQQ_rpt_dom"/>
</dbReference>
<evidence type="ECO:0000256" key="1">
    <source>
        <dbReference type="SAM" id="SignalP"/>
    </source>
</evidence>
<reference evidence="3 4" key="1">
    <citation type="submission" date="2019-02" db="EMBL/GenBank/DDBJ databases">
        <authorList>
            <consortium name="Pathogen Informatics"/>
        </authorList>
    </citation>
    <scope>NUCLEOTIDE SEQUENCE [LARGE SCALE GENOMIC DNA]</scope>
    <source>
        <strain evidence="3 4">3012STDY6756504</strain>
    </source>
</reference>
<dbReference type="InterPro" id="IPR011047">
    <property type="entry name" value="Quinoprotein_ADH-like_sf"/>
</dbReference>
<feature type="domain" description="Pyrrolo-quinoline quinone repeat" evidence="2">
    <location>
        <begin position="103"/>
        <end position="185"/>
    </location>
</feature>
<dbReference type="SUPFAM" id="SSF50998">
    <property type="entry name" value="Quinoprotein alcohol dehydrogenase-like"/>
    <property type="match status" value="1"/>
</dbReference>
<organism evidence="3 4">
    <name type="scientific">Nocardia cyriacigeorgica</name>
    <dbReference type="NCBI Taxonomy" id="135487"/>
    <lineage>
        <taxon>Bacteria</taxon>
        <taxon>Bacillati</taxon>
        <taxon>Actinomycetota</taxon>
        <taxon>Actinomycetes</taxon>
        <taxon>Mycobacteriales</taxon>
        <taxon>Nocardiaceae</taxon>
        <taxon>Nocardia</taxon>
    </lineage>
</organism>
<evidence type="ECO:0000313" key="3">
    <source>
        <dbReference type="EMBL" id="VFA97129.1"/>
    </source>
</evidence>
<feature type="chain" id="PRO_5021001796" evidence="1">
    <location>
        <begin position="25"/>
        <end position="462"/>
    </location>
</feature>
<proteinExistence type="predicted"/>
<dbReference type="InterPro" id="IPR015943">
    <property type="entry name" value="WD40/YVTN_repeat-like_dom_sf"/>
</dbReference>
<feature type="domain" description="Pyrrolo-quinoline quinone repeat" evidence="2">
    <location>
        <begin position="232"/>
        <end position="420"/>
    </location>
</feature>
<sequence length="462" mass="48137">MAWPPGVRNLVLAAVAAVVTSAGAVAVLMSPDDTTRKITGTNDAAPGLGWSIEAAAIYGASAAEFRDPVGGTEFDYAGPGFIDGGDTLVTVIGVADHDAMTVSDPKLYGFDAATGAKKWEAPAAGLGGCAGEPVGGMLVCHTGFSAQDSALIGFDIADGTVTRTPLDWSVFALAATGDRLYIAEGDVESDDVRVHSGSIADPDAHWTRPFAMGTSWEDLPWDALDVTHGQGVFTLGAEVAGFDLRTGEPTWTARLDGCSHTTPAVDALVVRTDTMCGEHAAGTTDLLDRTGRTLVSTDRPGAQAVTFDRPADTTPILLGDAAYDRRDGSLRWTNPDLLYTASGGSAVDTTAIAVLGDIALLHDPVAATMSGLDLRTGNLRWRTPYDRHGTIHDWDNGPAVFTDANGIYALDPATGDIVWDTPFRAIDADPDALAADGELTATGDGRYVFASARTMIGLRPLD</sequence>
<evidence type="ECO:0000313" key="4">
    <source>
        <dbReference type="Proteomes" id="UP000290439"/>
    </source>
</evidence>